<dbReference type="GO" id="GO:0003677">
    <property type="term" value="F:DNA binding"/>
    <property type="evidence" value="ECO:0007669"/>
    <property type="project" value="InterPro"/>
</dbReference>
<dbReference type="InterPro" id="IPR028978">
    <property type="entry name" value="Chorismate_lyase_/UTRA_dom_sf"/>
</dbReference>
<proteinExistence type="predicted"/>
<evidence type="ECO:0000313" key="2">
    <source>
        <dbReference type="EMBL" id="EAU48497.1"/>
    </source>
</evidence>
<dbReference type="Pfam" id="PF07702">
    <property type="entry name" value="UTRA"/>
    <property type="match status" value="1"/>
</dbReference>
<dbReference type="SUPFAM" id="SSF64288">
    <property type="entry name" value="Chorismate lyase-like"/>
    <property type="match status" value="1"/>
</dbReference>
<dbReference type="EMBL" id="AATQ01000001">
    <property type="protein sequence ID" value="EAU48497.1"/>
    <property type="molecule type" value="Genomic_DNA"/>
</dbReference>
<dbReference type="InterPro" id="IPR011663">
    <property type="entry name" value="UTRA"/>
</dbReference>
<sequence length="57" mass="6111">MRGGLASREEAEILGLTPKTPVQHVTSINRDPDGAAIELNRGCWPMSSVELVFTSDG</sequence>
<feature type="domain" description="UbiC transcription regulator-associated" evidence="1">
    <location>
        <begin position="4"/>
        <end position="48"/>
    </location>
</feature>
<protein>
    <recommendedName>
        <fullName evidence="1">UbiC transcription regulator-associated domain-containing protein</fullName>
    </recommendedName>
</protein>
<dbReference type="GO" id="GO:0006355">
    <property type="term" value="P:regulation of DNA-templated transcription"/>
    <property type="evidence" value="ECO:0007669"/>
    <property type="project" value="InterPro"/>
</dbReference>
<name>Q0FWQ5_SALBH</name>
<organism evidence="2 3">
    <name type="scientific">Salipiger bermudensis (strain DSM 26914 / JCM 13377 / KCTC 12554 / HTCC2601)</name>
    <name type="common">Pelagibaca bermudensis</name>
    <dbReference type="NCBI Taxonomy" id="314265"/>
    <lineage>
        <taxon>Bacteria</taxon>
        <taxon>Pseudomonadati</taxon>
        <taxon>Pseudomonadota</taxon>
        <taxon>Alphaproteobacteria</taxon>
        <taxon>Rhodobacterales</taxon>
        <taxon>Roseobacteraceae</taxon>
        <taxon>Salipiger</taxon>
    </lineage>
</organism>
<evidence type="ECO:0000259" key="1">
    <source>
        <dbReference type="Pfam" id="PF07702"/>
    </source>
</evidence>
<accession>Q0FWQ5</accession>
<gene>
    <name evidence="2" type="ORF">R2601_02953</name>
</gene>
<reference evidence="2 3" key="1">
    <citation type="journal article" date="2010" name="J. Bacteriol.">
        <title>Genome sequences of Pelagibaca bermudensis HTCC2601T and Maritimibacter alkaliphilus HTCC2654T, the type strains of two marine Roseobacter genera.</title>
        <authorList>
            <person name="Thrash J.C."/>
            <person name="Cho J.C."/>
            <person name="Ferriera S."/>
            <person name="Johnson J."/>
            <person name="Vergin K.L."/>
            <person name="Giovannoni S.J."/>
        </authorList>
    </citation>
    <scope>NUCLEOTIDE SEQUENCE [LARGE SCALE GENOMIC DNA]</scope>
    <source>
        <strain evidence="3">DSM 26914 / JCM 13377 / KCTC 12554 / HTCC2601</strain>
    </source>
</reference>
<dbReference type="AlphaFoldDB" id="Q0FWQ5"/>
<dbReference type="Proteomes" id="UP000006230">
    <property type="component" value="Unassembled WGS sequence"/>
</dbReference>
<dbReference type="HOGENOM" id="CLU_2992629_0_0_5"/>
<dbReference type="Gene3D" id="3.40.1410.10">
    <property type="entry name" value="Chorismate lyase-like"/>
    <property type="match status" value="1"/>
</dbReference>
<evidence type="ECO:0000313" key="3">
    <source>
        <dbReference type="Proteomes" id="UP000006230"/>
    </source>
</evidence>
<comment type="caution">
    <text evidence="2">The sequence shown here is derived from an EMBL/GenBank/DDBJ whole genome shotgun (WGS) entry which is preliminary data.</text>
</comment>
<keyword evidence="3" id="KW-1185">Reference proteome</keyword>